<organism evidence="1 2">
    <name type="scientific">Mammaliicoccus stepanovicii</name>
    <dbReference type="NCBI Taxonomy" id="643214"/>
    <lineage>
        <taxon>Bacteria</taxon>
        <taxon>Bacillati</taxon>
        <taxon>Bacillota</taxon>
        <taxon>Bacilli</taxon>
        <taxon>Bacillales</taxon>
        <taxon>Staphylococcaceae</taxon>
        <taxon>Mammaliicoccus</taxon>
    </lineage>
</organism>
<keyword evidence="2" id="KW-1185">Reference proteome</keyword>
<evidence type="ECO:0000313" key="2">
    <source>
        <dbReference type="Proteomes" id="UP000242084"/>
    </source>
</evidence>
<protein>
    <submittedName>
        <fullName evidence="1">Glutaredoxin-like domain (DUF836)</fullName>
    </submittedName>
</protein>
<sequence length="82" mass="9931">MKIQFYVGRNCTLCENARHQLLFFQESFERHVEIETINIEEDDQLMEEYMLRIPVVKYNSHIIQEGNIDFVTLLEEMSRFKS</sequence>
<dbReference type="EMBL" id="LT906462">
    <property type="protein sequence ID" value="SNV75667.1"/>
    <property type="molecule type" value="Genomic_DNA"/>
</dbReference>
<gene>
    <name evidence="1" type="ORF">SAMEA4384403_02040</name>
</gene>
<dbReference type="SUPFAM" id="SSF52833">
    <property type="entry name" value="Thioredoxin-like"/>
    <property type="match status" value="1"/>
</dbReference>
<proteinExistence type="predicted"/>
<dbReference type="OrthoDB" id="32865at2"/>
<dbReference type="Proteomes" id="UP000242084">
    <property type="component" value="Chromosome 1"/>
</dbReference>
<reference evidence="1 2" key="1">
    <citation type="submission" date="2017-06" db="EMBL/GenBank/DDBJ databases">
        <authorList>
            <consortium name="Pathogen Informatics"/>
        </authorList>
    </citation>
    <scope>NUCLEOTIDE SEQUENCE [LARGE SCALE GENOMIC DNA]</scope>
    <source>
        <strain evidence="1 2">NCTC13839</strain>
    </source>
</reference>
<dbReference type="Pfam" id="PF05768">
    <property type="entry name" value="Glrx-like"/>
    <property type="match status" value="1"/>
</dbReference>
<dbReference type="InterPro" id="IPR036249">
    <property type="entry name" value="Thioredoxin-like_sf"/>
</dbReference>
<dbReference type="RefSeq" id="WP_095089186.1">
    <property type="nucleotide sequence ID" value="NZ_BMDM01000001.1"/>
</dbReference>
<dbReference type="KEGG" id="sste:SAMEA4384403_2040"/>
<dbReference type="Gene3D" id="3.40.30.10">
    <property type="entry name" value="Glutaredoxin"/>
    <property type="match status" value="1"/>
</dbReference>
<accession>A0A239ZXD7</accession>
<name>A0A239ZXD7_9STAP</name>
<dbReference type="AlphaFoldDB" id="A0A239ZXD7"/>
<evidence type="ECO:0000313" key="1">
    <source>
        <dbReference type="EMBL" id="SNV75667.1"/>
    </source>
</evidence>
<dbReference type="InterPro" id="IPR008554">
    <property type="entry name" value="Glutaredoxin-like"/>
</dbReference>